<organism evidence="2 3">
    <name type="scientific">Durusdinium trenchii</name>
    <dbReference type="NCBI Taxonomy" id="1381693"/>
    <lineage>
        <taxon>Eukaryota</taxon>
        <taxon>Sar</taxon>
        <taxon>Alveolata</taxon>
        <taxon>Dinophyceae</taxon>
        <taxon>Suessiales</taxon>
        <taxon>Symbiodiniaceae</taxon>
        <taxon>Durusdinium</taxon>
    </lineage>
</organism>
<dbReference type="EMBL" id="CAXAMM010002769">
    <property type="protein sequence ID" value="CAK8997340.1"/>
    <property type="molecule type" value="Genomic_DNA"/>
</dbReference>
<protein>
    <recommendedName>
        <fullName evidence="4">Secreted protein</fullName>
    </recommendedName>
</protein>
<reference evidence="2 3" key="1">
    <citation type="submission" date="2024-02" db="EMBL/GenBank/DDBJ databases">
        <authorList>
            <person name="Chen Y."/>
            <person name="Shah S."/>
            <person name="Dougan E. K."/>
            <person name="Thang M."/>
            <person name="Chan C."/>
        </authorList>
    </citation>
    <scope>NUCLEOTIDE SEQUENCE [LARGE SCALE GENOMIC DNA]</scope>
</reference>
<evidence type="ECO:0008006" key="4">
    <source>
        <dbReference type="Google" id="ProtNLM"/>
    </source>
</evidence>
<evidence type="ECO:0000313" key="2">
    <source>
        <dbReference type="EMBL" id="CAK8997340.1"/>
    </source>
</evidence>
<proteinExistence type="predicted"/>
<sequence length="280" mass="30872">MALHVFIFIGVLFAKAEDEALSCQFLQTHVGLNASAQGHDEKQPKSDHVPSAGICATKSQLTVKDMKDPIIEVSARYGEDGYCVFGSFSDDLRTCAISRSAKNPSYYASAFQPIYADVLNHSGATPVTLNFYDGRTLLIRDHSSPHDDLYCYTMGWYDLPWETRFAVVKNLTFLEEFSEETCEKLSKTIPNYLNIAMFDLRNETAVIDAFLVNLEMDGGGKVPEWVVGNMYLHAAAKCLLGGNRGALCDIANCAQRGCFGEDKTTLLYTVRGECPSPLSG</sequence>
<keyword evidence="3" id="KW-1185">Reference proteome</keyword>
<evidence type="ECO:0000256" key="1">
    <source>
        <dbReference type="SAM" id="SignalP"/>
    </source>
</evidence>
<feature type="chain" id="PRO_5046610327" description="Secreted protein" evidence="1">
    <location>
        <begin position="17"/>
        <end position="280"/>
    </location>
</feature>
<accession>A0ABP0I7K7</accession>
<gene>
    <name evidence="2" type="ORF">SCF082_LOCUS5172</name>
</gene>
<name>A0ABP0I7K7_9DINO</name>
<dbReference type="Proteomes" id="UP001642464">
    <property type="component" value="Unassembled WGS sequence"/>
</dbReference>
<feature type="signal peptide" evidence="1">
    <location>
        <begin position="1"/>
        <end position="16"/>
    </location>
</feature>
<keyword evidence="1" id="KW-0732">Signal</keyword>
<evidence type="ECO:0000313" key="3">
    <source>
        <dbReference type="Proteomes" id="UP001642464"/>
    </source>
</evidence>
<comment type="caution">
    <text evidence="2">The sequence shown here is derived from an EMBL/GenBank/DDBJ whole genome shotgun (WGS) entry which is preliminary data.</text>
</comment>